<reference evidence="1 2" key="1">
    <citation type="submission" date="2016-10" db="EMBL/GenBank/DDBJ databases">
        <authorList>
            <person name="de Groot N.N."/>
        </authorList>
    </citation>
    <scope>NUCLEOTIDE SEQUENCE [LARGE SCALE GENOMIC DNA]</scope>
    <source>
        <strain evidence="1 2">Nm146</strain>
    </source>
</reference>
<proteinExistence type="predicted"/>
<accession>A0A1I4QHZ9</accession>
<evidence type="ECO:0000313" key="2">
    <source>
        <dbReference type="Proteomes" id="UP000199561"/>
    </source>
</evidence>
<dbReference type="Proteomes" id="UP000199561">
    <property type="component" value="Unassembled WGS sequence"/>
</dbReference>
<protein>
    <submittedName>
        <fullName evidence="1">Uncharacterized protein</fullName>
    </submittedName>
</protein>
<name>A0A1I4QHZ9_9PROT</name>
<gene>
    <name evidence="1" type="ORF">SAMN05421880_11531</name>
</gene>
<organism evidence="1 2">
    <name type="scientific">Nitrosomonas nitrosa</name>
    <dbReference type="NCBI Taxonomy" id="52442"/>
    <lineage>
        <taxon>Bacteria</taxon>
        <taxon>Pseudomonadati</taxon>
        <taxon>Pseudomonadota</taxon>
        <taxon>Betaproteobacteria</taxon>
        <taxon>Nitrosomonadales</taxon>
        <taxon>Nitrosomonadaceae</taxon>
        <taxon>Nitrosomonas</taxon>
    </lineage>
</organism>
<evidence type="ECO:0000313" key="1">
    <source>
        <dbReference type="EMBL" id="SFM39644.1"/>
    </source>
</evidence>
<dbReference type="AlphaFoldDB" id="A0A1I4QHZ9"/>
<dbReference type="EMBL" id="FOUF01000015">
    <property type="protein sequence ID" value="SFM39644.1"/>
    <property type="molecule type" value="Genomic_DNA"/>
</dbReference>
<sequence length="64" mass="7692">MNILFFRIIFTPFWRYRFGMDCSILRAHGFVATHWNRATIQRHCASPYTREIGTRHPTHQRTLG</sequence>
<keyword evidence="2" id="KW-1185">Reference proteome</keyword>